<dbReference type="Proteomes" id="UP000050326">
    <property type="component" value="Unassembled WGS sequence"/>
</dbReference>
<dbReference type="AlphaFoldDB" id="A0A0P8W9V5"/>
<accession>A0A0P8W9V5</accession>
<name>A0A0P8W9V5_9CLOT</name>
<reference evidence="1 2" key="1">
    <citation type="submission" date="2015-09" db="EMBL/GenBank/DDBJ databases">
        <title>Genome sequence of Oxobacter pfennigii DSM 3222.</title>
        <authorList>
            <person name="Poehlein A."/>
            <person name="Bengelsdorf F.R."/>
            <person name="Schiel-Bengelsdorf B."/>
            <person name="Duerre P."/>
            <person name="Daniel R."/>
        </authorList>
    </citation>
    <scope>NUCLEOTIDE SEQUENCE [LARGE SCALE GENOMIC DNA]</scope>
    <source>
        <strain evidence="1 2">DSM 3222</strain>
    </source>
</reference>
<comment type="caution">
    <text evidence="1">The sequence shown here is derived from an EMBL/GenBank/DDBJ whole genome shotgun (WGS) entry which is preliminary data.</text>
</comment>
<proteinExistence type="predicted"/>
<dbReference type="EMBL" id="LKET01000030">
    <property type="protein sequence ID" value="KPU44498.1"/>
    <property type="molecule type" value="Genomic_DNA"/>
</dbReference>
<evidence type="ECO:0000313" key="1">
    <source>
        <dbReference type="EMBL" id="KPU44498.1"/>
    </source>
</evidence>
<organism evidence="1 2">
    <name type="scientific">Oxobacter pfennigii</name>
    <dbReference type="NCBI Taxonomy" id="36849"/>
    <lineage>
        <taxon>Bacteria</taxon>
        <taxon>Bacillati</taxon>
        <taxon>Bacillota</taxon>
        <taxon>Clostridia</taxon>
        <taxon>Eubacteriales</taxon>
        <taxon>Clostridiaceae</taxon>
        <taxon>Oxobacter</taxon>
    </lineage>
</organism>
<dbReference type="STRING" id="36849.OXPF_19920"/>
<gene>
    <name evidence="1" type="ORF">OXPF_19920</name>
</gene>
<evidence type="ECO:0000313" key="2">
    <source>
        <dbReference type="Proteomes" id="UP000050326"/>
    </source>
</evidence>
<dbReference type="RefSeq" id="WP_278308378.1">
    <property type="nucleotide sequence ID" value="NZ_LKET01000030.1"/>
</dbReference>
<sequence>MEENNYTIVELFEMLKSDESWESDPEMRKSIADELYSYIHGR</sequence>
<keyword evidence="2" id="KW-1185">Reference proteome</keyword>
<protein>
    <submittedName>
        <fullName evidence="1">Uncharacterized protein</fullName>
    </submittedName>
</protein>